<feature type="compositionally biased region" description="Polar residues" evidence="3">
    <location>
        <begin position="3313"/>
        <end position="3325"/>
    </location>
</feature>
<feature type="coiled-coil region" evidence="2">
    <location>
        <begin position="28"/>
        <end position="55"/>
    </location>
</feature>
<evidence type="ECO:0000259" key="4">
    <source>
        <dbReference type="PROSITE" id="PS51741"/>
    </source>
</evidence>
<feature type="region of interest" description="Disordered" evidence="3">
    <location>
        <begin position="1300"/>
        <end position="1488"/>
    </location>
</feature>
<sequence>MNDLSVQQQGKMLNNQKNDNSFVSKPDYDQLVLEVANLRKLYQNLEKQMSQGSNTGNIDLKDDSSQFGHLTKSYKCLKYEVKQLKSADILNRLSTLESDVSQQAMLWNNFSDYFQDFVKKLGKNDSSSNKICSQMKYPLNKTNSLNTLENQHNILNDSNQELQSRPSQSNKNVISDNSILIELNKLKQQVQSLNNRETEVEQTLSTHNLLWDQFKSNVCKLISTQNASEKYQKDLEGVHEQFSQMIREIAHENNEGLGSNSTLEQRLEKLEKDSKIQSSLWNHFSTNISRLISLDDTPSSANSNKEQKNLQDLGYQVRELLSELNNTNEQNPISDSSIRDMKHLIEESKTQISSLEEKVRQHSNLWGRFQENIHTILNIKDGKYDDLNYQFAEDIRSLVQIDGGKVTTRDIQLKPSTYSNSGNENDRLSRLENNVRVHENLWNLFMQNVNTAMTNNSNTNSDQLANNHDAFVSMVGDIVRKNSNNNNSNSSNDQLYRINQLESKVRAQSHLWEQFVNNLQNSINANTNDKNTQTLLTKEYNEYHSQLEKLIEMSDGMTNNNNNSNVQSNEDHASQQAIEEIRSQLKKLEMKHEQDIKRIQDEIKQENQSVKNRFNEIKSNVQDMEHKQTEAEKTTNEMIQSVQDQQTKQLQSLQKDLSTSKKDLKAQQQSQKSQKDELENIKKQLQKYQQQKQNQEEEHHRLDEELKNLQNSQQQQQTNLEKHQQDYQKLQKDLQKVQKSQQTQEKSVKNYQTDLQKLQTAQNVQNKALKDYQEEQRKLHEEERKQQEEAHQKLEETLQKLETAQQNQEKSVKSVQKELEKVQKSQQSNDKTVKNYKSDIQKLQTAQEEQDKALKAYQSEQRQLHEDEHKQEEEAHQKLEETLQKLETAQQNQEKSVKSVQKELEKVQKSQQSNDKTVKNYKSDIQKLQTAQQEQDKSIKNYQTEMQKLCEAQQEEIKALKANLEEYRQLHDDEHKQQEEAHQKIEEMLQKLQVDQEAQAQSIKNYQADLQKVQKSQQSSERTVKNYKSDLQKLQTAQQKQEKAIRDFQDEQRQQHEDDHKQQEESHQKLNDAIQKLQAAQDKSAKNYQTELQKLQKTQQTQERSVKNSQTELQKLQKAQQIPDGVFKTYQEEQRKLHEEERKQQEEAHQKLDEEIQTLRSAQQSLEKSLKNCQNDIQKAQKSQDSTLQNYQEEQRQIIEDEHKQQEEAHLKLNEAIQKLEAAQQAQEKTVKNCQSDLQKVQKSQQTNDKTVKNYKSDIQKLQTAQQDQDKSIKNYQSELQKLQTAQNEQNKVLKDYQEEQRQLHEEERKQQEEAHQKLEETLQKIETAQQNQEKSVKSVQKELEKVQKSQQSNDKTVKNYKSDIQKLQTAQEEQDKALKAYQSEQRQLHEDEHKQEEEAHQKLEETLQKLETAQQTQDKALKTVQKDLEKVQKSQQSNDKTVKNYKSDIQKLQTAQEEQDKALKAYQSEQRQLHEDEHKQEEEAHQKLEETLQKLETAQQTQDKALKTVQKDLEKVEKAQKTQDKSVKNSQAELQKIQQAQQAQQVPDDLFKSYQEEQRKLHEEEHKQQEEAHQKLDEEIQALRTAQQSLEKALKNHQNDLQKVQKSQQTQDKSAKSSQTDLQKLQAAQEEQAKAMKEYQEQQQQIHDKEHQKIEESLQKLEAAQQKQEKTVKNCQSDLQKVQKAQDKSLKNYQDELQKLSSKPENDENIQRIEEQLQKHSSLLQEHYDIFTNYQQEQAKHHEEDHKHMDEEHQKLENELQKIQNEQHSNDEKVEQIEKDVDVHNKLWQQFTKNLNGLLNVDQNEALNKEAENYHDQIKELSTRNADIQELADEESLKSLAQLRREVNVHSALLNQFVQNLQKLNIINQEEAIEMEDGKDNELLKLKQKEFANKISILADKTAAPQENVDLSQIQDTMNNFENQLSTITEKVDKHSELWQNYDRNLRKLLDKSLTEPSDNNQFENEVRSMLVSTRSVDLNPNQEENGKAGSDLESRLADLEKDVDIQKSLWEQFSKNLQVLLNCDSDDEQSRKDLKQNRDSFVEQISKLVNHNDPETSSTNDNNNNNNNNASTIPDLRDQDERIKDLEEKMEANTSLWKKFLNNVQSLISADSTNSPESNEMLKNCHQDFVNQMKSLVKTRKGSAKEEENPSFEQLAREVREIRNELNALRSGNPIEIQDRDAKLDEASLSERYAKNPQYNSWNHDITNIRSAYDINSDESHPNDEEISSSFEEPEYCQESSEYSAAYQRVNDNDDNENGDSEDNNENDNNANENSHHRHHHKKSSSNANARNQRNNNYTPSSKSGHNDNANGTVVDNNGNVIGGNTPVNTREVLIHGGDSHTTNIIQKVNSGPIQEQLANIYNDLNSLRSELNQVKNRVLGNEPIAYNMQDGNRPILNQLNPQSPGYSANYEQQLQQLRQLQNEEYRANIDNELNNVDIHEESTESESEGHEYTIEELHSKIKLNKKNISKLQRKFDLIQSSMSRQGSLWNQFDLSLHQLLNATLSEMEMPTNADLVNLQKSMRCVKYEIKKIKSEEKARTKEFLEKKKVQEKELQFEIAQLVEEVQKLQKVCAKFNNKDDDLNNKQIHDSIKCLKHEVRNLKKSAFSSASNTEQKSTSNTEQPSMQTRKVTLSDENKKSTTSDNNSTSKFASQASLDEWINEVKSLRNLYHETIQFNSEIRPLSLMSEEAASSSSFIDENGDSRLSKTSDQPMQVHEIYNYNTNQAGKDDIKEQVFTLNNEVRKIRSTLKCLKHEIKRIQYESNPQNKQKIFGATLLSTSSSSSSQERFDKLNASNNDQSFESRIELIEKALAKIKYNMKNNTAKSSTSKKDNQLDDENGNNQDESQVQHDIRCLKYELKQLKDNISKQSLSQDTINNILASKDAVAPKDETESSRIIQYIFTQLEELPRLKNEIQLLKKQHENEGDNIINERDVVLDLSNQPSEDSKSVNVKQLVNDVERIKAQLSSLNGRLDYIVKSQPSKDDSLINGSISNFSSFNIDEGSLSDLLISDQSGSRYDEISREVDNLQNEIKRLTSQISTIQDIISTTIRAPEDGEGEDIKLTQAQQQLIQQRQQRFDEVLNDLNNVKDDIKAIKANQFLFSDNSSVSSMGSVSSIPGASKNEGIAALARKYKKLQEQQKKLQEQINQLSEKSPSSATTGTTSSAKKSNDSPLTSPKASHEDPANSEIMELKETMKAMKLDQSRIKKLVSRLVQGERQQTRGLNDKNKSELDIGGDAKDIESIPQHDDNDTLKHELNQVKRTVAVLKRETSQLTTSSKNMNSDIEYLKSQYEMIRGELMKFASISTLASTAKASGSNASSDAQKKKTATPAATKK</sequence>
<feature type="compositionally biased region" description="Polar residues" evidence="3">
    <location>
        <begin position="1107"/>
        <end position="1120"/>
    </location>
</feature>
<feature type="compositionally biased region" description="Basic and acidic residues" evidence="3">
    <location>
        <begin position="1040"/>
        <end position="1070"/>
    </location>
</feature>
<feature type="coiled-coil region" evidence="2">
    <location>
        <begin position="310"/>
        <end position="365"/>
    </location>
</feature>
<feature type="compositionally biased region" description="Polar residues" evidence="3">
    <location>
        <begin position="1325"/>
        <end position="1334"/>
    </location>
</feature>
<feature type="region of interest" description="Disordered" evidence="3">
    <location>
        <begin position="2051"/>
        <end position="2080"/>
    </location>
</feature>
<evidence type="ECO:0000313" key="6">
    <source>
        <dbReference type="Proteomes" id="UP001470230"/>
    </source>
</evidence>
<feature type="coiled-coil region" evidence="2">
    <location>
        <begin position="2425"/>
        <end position="2477"/>
    </location>
</feature>
<feature type="compositionally biased region" description="Basic and acidic residues" evidence="3">
    <location>
        <begin position="1550"/>
        <end position="1579"/>
    </location>
</feature>
<dbReference type="PROSITE" id="PS51741">
    <property type="entry name" value="F_BAR"/>
    <property type="match status" value="1"/>
</dbReference>
<feature type="compositionally biased region" description="Basic and acidic residues" evidence="3">
    <location>
        <begin position="1441"/>
        <end position="1450"/>
    </location>
</feature>
<comment type="caution">
    <text evidence="5">The sequence shown here is derived from an EMBL/GenBank/DDBJ whole genome shotgun (WGS) entry which is preliminary data.</text>
</comment>
<protein>
    <recommendedName>
        <fullName evidence="4">F-BAR domain-containing protein</fullName>
    </recommendedName>
</protein>
<feature type="compositionally biased region" description="Basic and acidic residues" evidence="3">
    <location>
        <begin position="1356"/>
        <end position="1365"/>
    </location>
</feature>
<feature type="compositionally biased region" description="Basic and acidic residues" evidence="3">
    <location>
        <begin position="3227"/>
        <end position="3254"/>
    </location>
</feature>
<feature type="compositionally biased region" description="Acidic residues" evidence="3">
    <location>
        <begin position="2255"/>
        <end position="2268"/>
    </location>
</feature>
<feature type="domain" description="F-BAR" evidence="4">
    <location>
        <begin position="632"/>
        <end position="916"/>
    </location>
</feature>
<dbReference type="EMBL" id="JAPFFF010000018">
    <property type="protein sequence ID" value="KAK8861067.1"/>
    <property type="molecule type" value="Genomic_DNA"/>
</dbReference>
<feature type="compositionally biased region" description="Basic and acidic residues" evidence="3">
    <location>
        <begin position="1517"/>
        <end position="1528"/>
    </location>
</feature>
<dbReference type="PANTHER" id="PTHR23159">
    <property type="entry name" value="CENTROSOMAL PROTEIN 2"/>
    <property type="match status" value="1"/>
</dbReference>
<feature type="compositionally biased region" description="Basic and acidic residues" evidence="3">
    <location>
        <begin position="895"/>
        <end position="908"/>
    </location>
</feature>
<feature type="coiled-coil region" evidence="2">
    <location>
        <begin position="3074"/>
        <end position="3101"/>
    </location>
</feature>
<feature type="region of interest" description="Disordered" evidence="3">
    <location>
        <begin position="2217"/>
        <end position="2327"/>
    </location>
</feature>
<feature type="coiled-coil region" evidence="2">
    <location>
        <begin position="1912"/>
        <end position="1939"/>
    </location>
</feature>
<feature type="compositionally biased region" description="Basic and acidic residues" evidence="3">
    <location>
        <begin position="1472"/>
        <end position="1488"/>
    </location>
</feature>
<feature type="compositionally biased region" description="Low complexity" evidence="3">
    <location>
        <begin position="3156"/>
        <end position="3170"/>
    </location>
</feature>
<keyword evidence="6" id="KW-1185">Reference proteome</keyword>
<feature type="compositionally biased region" description="Low complexity" evidence="3">
    <location>
        <begin position="2309"/>
        <end position="2327"/>
    </location>
</feature>
<feature type="region of interest" description="Disordered" evidence="3">
    <location>
        <begin position="2825"/>
        <end position="2852"/>
    </location>
</feature>
<reference evidence="5 6" key="1">
    <citation type="submission" date="2024-04" db="EMBL/GenBank/DDBJ databases">
        <title>Tritrichomonas musculus Genome.</title>
        <authorList>
            <person name="Alves-Ferreira E."/>
            <person name="Grigg M."/>
            <person name="Lorenzi H."/>
            <person name="Galac M."/>
        </authorList>
    </citation>
    <scope>NUCLEOTIDE SEQUENCE [LARGE SCALE GENOMIC DNA]</scope>
    <source>
        <strain evidence="5 6">EAF2021</strain>
    </source>
</reference>
<gene>
    <name evidence="5" type="ORF">M9Y10_012761</name>
</gene>
<feature type="region of interest" description="Disordered" evidence="3">
    <location>
        <begin position="1014"/>
        <end position="1070"/>
    </location>
</feature>
<evidence type="ECO:0000256" key="3">
    <source>
        <dbReference type="SAM" id="MobiDB-lite"/>
    </source>
</evidence>
<feature type="compositionally biased region" description="Basic and acidic residues" evidence="3">
    <location>
        <begin position="1632"/>
        <end position="1651"/>
    </location>
</feature>
<feature type="compositionally biased region" description="Polar residues" evidence="3">
    <location>
        <begin position="800"/>
        <end position="809"/>
    </location>
</feature>
<feature type="compositionally biased region" description="Polar residues" evidence="3">
    <location>
        <begin position="885"/>
        <end position="894"/>
    </location>
</feature>
<feature type="region of interest" description="Disordered" evidence="3">
    <location>
        <begin position="3143"/>
        <end position="3190"/>
    </location>
</feature>
<dbReference type="Proteomes" id="UP001470230">
    <property type="component" value="Unassembled WGS sequence"/>
</dbReference>
<proteinExistence type="predicted"/>
<feature type="compositionally biased region" description="Low complexity" evidence="3">
    <location>
        <begin position="642"/>
        <end position="657"/>
    </location>
</feature>
<name>A0ABR2IE41_9EUKA</name>
<feature type="coiled-coil region" evidence="2">
    <location>
        <begin position="3014"/>
        <end position="3048"/>
    </location>
</feature>
<feature type="compositionally biased region" description="Polar residues" evidence="3">
    <location>
        <begin position="1602"/>
        <end position="1623"/>
    </location>
</feature>
<evidence type="ECO:0000256" key="1">
    <source>
        <dbReference type="PROSITE-ProRule" id="PRU01077"/>
    </source>
</evidence>
<feature type="coiled-coil region" evidence="2">
    <location>
        <begin position="1740"/>
        <end position="1781"/>
    </location>
</feature>
<feature type="compositionally biased region" description="Basic and acidic residues" evidence="3">
    <location>
        <begin position="720"/>
        <end position="736"/>
    </location>
</feature>
<feature type="region of interest" description="Disordered" evidence="3">
    <location>
        <begin position="642"/>
        <end position="677"/>
    </location>
</feature>
<feature type="coiled-coil region" evidence="2">
    <location>
        <begin position="2547"/>
        <end position="2588"/>
    </location>
</feature>
<feature type="compositionally biased region" description="Basic and acidic residues" evidence="3">
    <location>
        <begin position="831"/>
        <end position="840"/>
    </location>
</feature>
<feature type="compositionally biased region" description="Low complexity" evidence="3">
    <location>
        <begin position="2287"/>
        <end position="2299"/>
    </location>
</feature>
<feature type="compositionally biased region" description="Low complexity" evidence="3">
    <location>
        <begin position="1532"/>
        <end position="1546"/>
    </location>
</feature>
<feature type="region of interest" description="Disordered" evidence="3">
    <location>
        <begin position="3313"/>
        <end position="3339"/>
    </location>
</feature>
<feature type="compositionally biased region" description="Basic and acidic residues" evidence="3">
    <location>
        <begin position="1022"/>
        <end position="1031"/>
    </location>
</feature>
<keyword evidence="1 2" id="KW-0175">Coiled coil</keyword>
<feature type="compositionally biased region" description="Low complexity" evidence="3">
    <location>
        <begin position="1091"/>
        <end position="1103"/>
    </location>
</feature>
<evidence type="ECO:0000313" key="5">
    <source>
        <dbReference type="EMBL" id="KAK8861067.1"/>
    </source>
</evidence>
<feature type="region of interest" description="Disordered" evidence="3">
    <location>
        <begin position="1091"/>
        <end position="1126"/>
    </location>
</feature>
<feature type="compositionally biased region" description="Basic and acidic residues" evidence="3">
    <location>
        <begin position="2634"/>
        <end position="2643"/>
    </location>
</feature>
<feature type="region of interest" description="Disordered" evidence="3">
    <location>
        <begin position="3215"/>
        <end position="3254"/>
    </location>
</feature>
<dbReference type="InterPro" id="IPR031160">
    <property type="entry name" value="F_BAR_dom"/>
</dbReference>
<feature type="compositionally biased region" description="Basic and acidic residues" evidence="3">
    <location>
        <begin position="1335"/>
        <end position="1348"/>
    </location>
</feature>
<evidence type="ECO:0000256" key="2">
    <source>
        <dbReference type="SAM" id="Coils"/>
    </source>
</evidence>
<feature type="compositionally biased region" description="Basic and acidic residues" evidence="3">
    <location>
        <begin position="1300"/>
        <end position="1324"/>
    </location>
</feature>
<feature type="compositionally biased region" description="Basic and acidic residues" evidence="3">
    <location>
        <begin position="1420"/>
        <end position="1433"/>
    </location>
</feature>
<feature type="compositionally biased region" description="Polar residues" evidence="3">
    <location>
        <begin position="2608"/>
        <end position="2633"/>
    </location>
</feature>
<feature type="region of interest" description="Disordered" evidence="3">
    <location>
        <begin position="1517"/>
        <end position="1651"/>
    </location>
</feature>
<feature type="coiled-coil region" evidence="2">
    <location>
        <begin position="145"/>
        <end position="203"/>
    </location>
</feature>
<feature type="compositionally biased region" description="Basic and acidic residues" evidence="3">
    <location>
        <begin position="862"/>
        <end position="884"/>
    </location>
</feature>
<organism evidence="5 6">
    <name type="scientific">Tritrichomonas musculus</name>
    <dbReference type="NCBI Taxonomy" id="1915356"/>
    <lineage>
        <taxon>Eukaryota</taxon>
        <taxon>Metamonada</taxon>
        <taxon>Parabasalia</taxon>
        <taxon>Tritrichomonadida</taxon>
        <taxon>Tritrichomonadidae</taxon>
        <taxon>Tritrichomonas</taxon>
    </lineage>
</organism>
<accession>A0ABR2IE41</accession>
<feature type="compositionally biased region" description="Basic and acidic residues" evidence="3">
    <location>
        <begin position="770"/>
        <end position="799"/>
    </location>
</feature>
<feature type="compositionally biased region" description="Low complexity" evidence="3">
    <location>
        <begin position="2062"/>
        <end position="2071"/>
    </location>
</feature>
<feature type="compositionally biased region" description="Low complexity" evidence="3">
    <location>
        <begin position="710"/>
        <end position="719"/>
    </location>
</feature>
<feature type="compositionally biased region" description="Basic and acidic residues" evidence="3">
    <location>
        <begin position="810"/>
        <end position="823"/>
    </location>
</feature>
<feature type="compositionally biased region" description="Basic and acidic residues" evidence="3">
    <location>
        <begin position="1387"/>
        <end position="1409"/>
    </location>
</feature>
<feature type="coiled-coil region" evidence="2">
    <location>
        <begin position="1805"/>
        <end position="1832"/>
    </location>
</feature>
<dbReference type="PANTHER" id="PTHR23159:SF31">
    <property type="entry name" value="CENTROSOME-ASSOCIATED PROTEIN CEP250 ISOFORM X1"/>
    <property type="match status" value="1"/>
</dbReference>
<feature type="compositionally biased region" description="Polar residues" evidence="3">
    <location>
        <begin position="1410"/>
        <end position="1419"/>
    </location>
</feature>
<feature type="region of interest" description="Disordered" evidence="3">
    <location>
        <begin position="710"/>
        <end position="745"/>
    </location>
</feature>
<feature type="region of interest" description="Disordered" evidence="3">
    <location>
        <begin position="2608"/>
        <end position="2654"/>
    </location>
</feature>
<feature type="region of interest" description="Disordered" evidence="3">
    <location>
        <begin position="770"/>
        <end position="923"/>
    </location>
</feature>